<evidence type="ECO:0000313" key="1">
    <source>
        <dbReference type="EMBL" id="KAK7393989.1"/>
    </source>
</evidence>
<dbReference type="Proteomes" id="UP001498476">
    <property type="component" value="Unassembled WGS sequence"/>
</dbReference>
<sequence length="68" mass="7303">GEELKRLTDAALRAKSRAPKRVRIAPVAVTMGPTSDQFDELVSGINRIAAALERLASGTPNLAYILKN</sequence>
<evidence type="ECO:0000313" key="2">
    <source>
        <dbReference type="Proteomes" id="UP001498476"/>
    </source>
</evidence>
<feature type="non-terminal residue" evidence="1">
    <location>
        <position position="1"/>
    </location>
</feature>
<keyword evidence="2" id="KW-1185">Reference proteome</keyword>
<comment type="caution">
    <text evidence="1">The sequence shown here is derived from an EMBL/GenBank/DDBJ whole genome shotgun (WGS) entry which is preliminary data.</text>
</comment>
<gene>
    <name evidence="1" type="ORF">QQX98_013224</name>
</gene>
<name>A0ABR1GGK2_9HYPO</name>
<dbReference type="EMBL" id="JAZAVJ010000548">
    <property type="protein sequence ID" value="KAK7393989.1"/>
    <property type="molecule type" value="Genomic_DNA"/>
</dbReference>
<organism evidence="1 2">
    <name type="scientific">Neonectria punicea</name>
    <dbReference type="NCBI Taxonomy" id="979145"/>
    <lineage>
        <taxon>Eukaryota</taxon>
        <taxon>Fungi</taxon>
        <taxon>Dikarya</taxon>
        <taxon>Ascomycota</taxon>
        <taxon>Pezizomycotina</taxon>
        <taxon>Sordariomycetes</taxon>
        <taxon>Hypocreomycetidae</taxon>
        <taxon>Hypocreales</taxon>
        <taxon>Nectriaceae</taxon>
        <taxon>Neonectria</taxon>
    </lineage>
</organism>
<proteinExistence type="predicted"/>
<protein>
    <submittedName>
        <fullName evidence="1">Uncharacterized protein</fullName>
    </submittedName>
</protein>
<reference evidence="1 2" key="1">
    <citation type="journal article" date="2025" name="Microbiol. Resour. Announc.">
        <title>Draft genome sequences for Neonectria magnoliae and Neonectria punicea, canker pathogens of Liriodendron tulipifera and Acer saccharum in West Virginia.</title>
        <authorList>
            <person name="Petronek H.M."/>
            <person name="Kasson M.T."/>
            <person name="Metheny A.M."/>
            <person name="Stauder C.M."/>
            <person name="Lovett B."/>
            <person name="Lynch S.C."/>
            <person name="Garnas J.R."/>
            <person name="Kasson L.R."/>
            <person name="Stajich J.E."/>
        </authorList>
    </citation>
    <scope>NUCLEOTIDE SEQUENCE [LARGE SCALE GENOMIC DNA]</scope>
    <source>
        <strain evidence="1 2">NRRL 64653</strain>
    </source>
</reference>
<accession>A0ABR1GGK2</accession>